<feature type="transmembrane region" description="Helical" evidence="1">
    <location>
        <begin position="162"/>
        <end position="178"/>
    </location>
</feature>
<keyword evidence="1" id="KW-0472">Membrane</keyword>
<dbReference type="EMBL" id="LJKE01000104">
    <property type="protein sequence ID" value="KZD55731.1"/>
    <property type="molecule type" value="Genomic_DNA"/>
</dbReference>
<dbReference type="PATRIC" id="fig|1396.535.peg.6048"/>
<feature type="transmembrane region" description="Helical" evidence="1">
    <location>
        <begin position="72"/>
        <end position="95"/>
    </location>
</feature>
<evidence type="ECO:0000313" key="3">
    <source>
        <dbReference type="Proteomes" id="UP000076482"/>
    </source>
</evidence>
<proteinExistence type="predicted"/>
<name>A0A164LEL3_BACCE</name>
<evidence type="ECO:0000313" key="2">
    <source>
        <dbReference type="EMBL" id="KZD55731.1"/>
    </source>
</evidence>
<evidence type="ECO:0000256" key="1">
    <source>
        <dbReference type="SAM" id="Phobius"/>
    </source>
</evidence>
<feature type="transmembrane region" description="Helical" evidence="1">
    <location>
        <begin position="12"/>
        <end position="29"/>
    </location>
</feature>
<feature type="transmembrane region" description="Helical" evidence="1">
    <location>
        <begin position="135"/>
        <end position="156"/>
    </location>
</feature>
<gene>
    <name evidence="2" type="ORF">B4088_5476</name>
</gene>
<organism evidence="2 3">
    <name type="scientific">Bacillus cereus</name>
    <dbReference type="NCBI Taxonomy" id="1396"/>
    <lineage>
        <taxon>Bacteria</taxon>
        <taxon>Bacillati</taxon>
        <taxon>Bacillota</taxon>
        <taxon>Bacilli</taxon>
        <taxon>Bacillales</taxon>
        <taxon>Bacillaceae</taxon>
        <taxon>Bacillus</taxon>
        <taxon>Bacillus cereus group</taxon>
    </lineage>
</organism>
<comment type="caution">
    <text evidence="2">The sequence shown here is derived from an EMBL/GenBank/DDBJ whole genome shotgun (WGS) entry which is preliminary data.</text>
</comment>
<accession>A0A164LEL3</accession>
<dbReference type="RefSeq" id="WP_063262992.1">
    <property type="nucleotide sequence ID" value="NZ_LJKE01000104.1"/>
</dbReference>
<keyword evidence="1" id="KW-0812">Transmembrane</keyword>
<protein>
    <submittedName>
        <fullName evidence="2">Uncharacterized protein</fullName>
    </submittedName>
</protein>
<dbReference type="Proteomes" id="UP000076482">
    <property type="component" value="Unassembled WGS sequence"/>
</dbReference>
<feature type="transmembrane region" description="Helical" evidence="1">
    <location>
        <begin position="41"/>
        <end position="60"/>
    </location>
</feature>
<reference evidence="2 3" key="1">
    <citation type="submission" date="2015-09" db="EMBL/GenBank/DDBJ databases">
        <title>Bacillus cereus food isolates.</title>
        <authorList>
            <person name="Boekhorst J."/>
        </authorList>
    </citation>
    <scope>NUCLEOTIDE SEQUENCE [LARGE SCALE GENOMIC DNA]</scope>
    <source>
        <strain evidence="2 3">B4088</strain>
    </source>
</reference>
<sequence length="218" mass="24953">MKKVELSFINQLFNLLLAPIIFWVYYFCLTGVQQTRQVGNVVGSTIQGHIMGFIALAMFITQVMSPSGVVPFLLHPVFVILAFIVNVILQIVLGWKYRRDYMELLMDEFFDVDTSEDKLHNVSPLRVIGFAIDNLVLKLITFAIGTLSAIAGFSGFSNDSPTSGFIFLMIAALFFYFFKRLKDREKLEGKEFEKSVENHYTKMEKVKKVAETVEFFDK</sequence>
<keyword evidence="1" id="KW-1133">Transmembrane helix</keyword>
<dbReference type="AlphaFoldDB" id="A0A164LEL3"/>